<dbReference type="Gene3D" id="1.10.30.50">
    <property type="match status" value="1"/>
</dbReference>
<reference evidence="1 2" key="1">
    <citation type="submission" date="2019-06" db="EMBL/GenBank/DDBJ databases">
        <title>Whole genome shotgun sequence of Pseudonocardia hydrocarbonoxydans NBRC 14498.</title>
        <authorList>
            <person name="Hosoyama A."/>
            <person name="Uohara A."/>
            <person name="Ohji S."/>
            <person name="Ichikawa N."/>
        </authorList>
    </citation>
    <scope>NUCLEOTIDE SEQUENCE [LARGE SCALE GENOMIC DNA]</scope>
    <source>
        <strain evidence="1 2">NBRC 14498</strain>
    </source>
</reference>
<protein>
    <recommendedName>
        <fullName evidence="3">HNH domain-containing protein</fullName>
    </recommendedName>
</protein>
<keyword evidence="2" id="KW-1185">Reference proteome</keyword>
<sequence>MSRSWAKGSTPAWRRVRSQVLARDQYRCQLQLDCCTHVATQVHHTVAREVAGDDPAVLVAACQPCNGRVGDPRRFDPAPRRPGWL</sequence>
<dbReference type="AlphaFoldDB" id="A0A4Y3WQ55"/>
<gene>
    <name evidence="1" type="ORF">PHY01_32760</name>
</gene>
<organism evidence="1 2">
    <name type="scientific">Pseudonocardia hydrocarbonoxydans</name>
    <dbReference type="NCBI Taxonomy" id="76726"/>
    <lineage>
        <taxon>Bacteria</taxon>
        <taxon>Bacillati</taxon>
        <taxon>Actinomycetota</taxon>
        <taxon>Actinomycetes</taxon>
        <taxon>Pseudonocardiales</taxon>
        <taxon>Pseudonocardiaceae</taxon>
        <taxon>Pseudonocardia</taxon>
    </lineage>
</organism>
<name>A0A4Y3WQ55_9PSEU</name>
<evidence type="ECO:0000313" key="1">
    <source>
        <dbReference type="EMBL" id="GEC20993.1"/>
    </source>
</evidence>
<accession>A0A4Y3WQ55</accession>
<dbReference type="EMBL" id="BJNG01000026">
    <property type="protein sequence ID" value="GEC20993.1"/>
    <property type="molecule type" value="Genomic_DNA"/>
</dbReference>
<dbReference type="Proteomes" id="UP000320338">
    <property type="component" value="Unassembled WGS sequence"/>
</dbReference>
<evidence type="ECO:0000313" key="2">
    <source>
        <dbReference type="Proteomes" id="UP000320338"/>
    </source>
</evidence>
<proteinExistence type="predicted"/>
<comment type="caution">
    <text evidence="1">The sequence shown here is derived from an EMBL/GenBank/DDBJ whole genome shotgun (WGS) entry which is preliminary data.</text>
</comment>
<evidence type="ECO:0008006" key="3">
    <source>
        <dbReference type="Google" id="ProtNLM"/>
    </source>
</evidence>